<evidence type="ECO:0000256" key="5">
    <source>
        <dbReference type="ARBA" id="ARBA00022833"/>
    </source>
</evidence>
<evidence type="ECO:0000313" key="8">
    <source>
        <dbReference type="EMBL" id="QPC60048.1"/>
    </source>
</evidence>
<dbReference type="Gene3D" id="3.40.630.10">
    <property type="entry name" value="Zn peptidases"/>
    <property type="match status" value="1"/>
</dbReference>
<feature type="chain" id="PRO_5036050691" evidence="6">
    <location>
        <begin position="19"/>
        <end position="174"/>
    </location>
</feature>
<evidence type="ECO:0000313" key="7">
    <source>
        <dbReference type="EMBL" id="PTD08283.1"/>
    </source>
</evidence>
<dbReference type="EMBL" id="PVEM01000006">
    <property type="protein sequence ID" value="PTD08283.1"/>
    <property type="molecule type" value="Genomic_DNA"/>
</dbReference>
<keyword evidence="9" id="KW-1185">Reference proteome</keyword>
<dbReference type="InterPro" id="IPR047177">
    <property type="entry name" value="Pept_M20A"/>
</dbReference>
<dbReference type="PROSITE" id="PS00758">
    <property type="entry name" value="ARGE_DAPE_CPG2_1"/>
    <property type="match status" value="1"/>
</dbReference>
<organism evidence="7 9">
    <name type="scientific">Fusarium culmorum</name>
    <dbReference type="NCBI Taxonomy" id="5516"/>
    <lineage>
        <taxon>Eukaryota</taxon>
        <taxon>Fungi</taxon>
        <taxon>Dikarya</taxon>
        <taxon>Ascomycota</taxon>
        <taxon>Pezizomycotina</taxon>
        <taxon>Sordariomycetes</taxon>
        <taxon>Hypocreomycetidae</taxon>
        <taxon>Hypocreales</taxon>
        <taxon>Nectriaceae</taxon>
        <taxon>Fusarium</taxon>
    </lineage>
</organism>
<dbReference type="PANTHER" id="PTHR45962:SF1">
    <property type="entry name" value="N-FATTY-ACYL-AMINO ACID SYNTHASE_HYDROLASE PM20D1"/>
    <property type="match status" value="1"/>
</dbReference>
<dbReference type="GO" id="GO:0046872">
    <property type="term" value="F:metal ion binding"/>
    <property type="evidence" value="ECO:0007669"/>
    <property type="project" value="UniProtKB-KW"/>
</dbReference>
<sequence length="174" mass="20026">MKLSIISLWAIAVPVVYAYVAQHRLAPNTLAFDGKQHNNNPRCHLSPPVDPSRDGLVDSHQVFSWEKSIATMIDRLQSVVRLPTVCYNDMENFDEDERWEPFTKFADVLNNSYPNIHEYTTPDIINKFGLVYTLQGSDKDLQPILLTAHQDVVPVDQDTLDEWDYLFFGGYYDC</sequence>
<evidence type="ECO:0000256" key="4">
    <source>
        <dbReference type="ARBA" id="ARBA00022801"/>
    </source>
</evidence>
<evidence type="ECO:0000313" key="9">
    <source>
        <dbReference type="Proteomes" id="UP000241587"/>
    </source>
</evidence>
<reference evidence="7 9" key="1">
    <citation type="submission" date="2018-02" db="EMBL/GenBank/DDBJ databases">
        <title>Fusarium culmorum secondary metabolites in fungal-bacterial-plant interactions.</title>
        <authorList>
            <person name="Schmidt R."/>
        </authorList>
    </citation>
    <scope>NUCLEOTIDE SEQUENCE [LARGE SCALE GENOMIC DNA]</scope>
    <source>
        <strain evidence="7 9">PV</strain>
    </source>
</reference>
<dbReference type="GO" id="GO:0000328">
    <property type="term" value="C:fungal-type vacuole lumen"/>
    <property type="evidence" value="ECO:0007669"/>
    <property type="project" value="TreeGrafter"/>
</dbReference>
<reference evidence="8" key="2">
    <citation type="submission" date="2020-11" db="EMBL/GenBank/DDBJ databases">
        <title>The chromosome-scale genome resource for two endophytic Fusarium species: F. culmorum and F. pseudograminearum.</title>
        <authorList>
            <person name="Yuan Z."/>
        </authorList>
    </citation>
    <scope>NUCLEOTIDE SEQUENCE</scope>
    <source>
        <strain evidence="8">Class2-1B</strain>
    </source>
</reference>
<dbReference type="OrthoDB" id="3064516at2759"/>
<keyword evidence="7" id="KW-0121">Carboxypeptidase</keyword>
<proteinExistence type="inferred from homology"/>
<evidence type="ECO:0000256" key="3">
    <source>
        <dbReference type="ARBA" id="ARBA00022723"/>
    </source>
</evidence>
<protein>
    <submittedName>
        <fullName evidence="7">Carboxypeptidase S</fullName>
    </submittedName>
</protein>
<keyword evidence="2" id="KW-0645">Protease</keyword>
<dbReference type="EMBL" id="CP064747">
    <property type="protein sequence ID" value="QPC60048.1"/>
    <property type="molecule type" value="Genomic_DNA"/>
</dbReference>
<evidence type="ECO:0000256" key="6">
    <source>
        <dbReference type="SAM" id="SignalP"/>
    </source>
</evidence>
<dbReference type="GO" id="GO:0051603">
    <property type="term" value="P:proteolysis involved in protein catabolic process"/>
    <property type="evidence" value="ECO:0007669"/>
    <property type="project" value="TreeGrafter"/>
</dbReference>
<dbReference type="AlphaFoldDB" id="A0A2T4GXK1"/>
<dbReference type="SUPFAM" id="SSF53187">
    <property type="entry name" value="Zn-dependent exopeptidases"/>
    <property type="match status" value="1"/>
</dbReference>
<keyword evidence="5" id="KW-0862">Zinc</keyword>
<comment type="similarity">
    <text evidence="1">Belongs to the peptidase M20A family.</text>
</comment>
<accession>A0A2T4GXK1</accession>
<name>A0A2T4GXK1_FUSCU</name>
<keyword evidence="4" id="KW-0378">Hydrolase</keyword>
<dbReference type="GO" id="GO:0004180">
    <property type="term" value="F:carboxypeptidase activity"/>
    <property type="evidence" value="ECO:0007669"/>
    <property type="project" value="UniProtKB-KW"/>
</dbReference>
<keyword evidence="6" id="KW-0732">Signal</keyword>
<keyword evidence="3" id="KW-0479">Metal-binding</keyword>
<gene>
    <name evidence="7" type="ORF">FCULG_00006492</name>
    <name evidence="8" type="ORF">HYE67_002279</name>
</gene>
<feature type="signal peptide" evidence="6">
    <location>
        <begin position="1"/>
        <end position="18"/>
    </location>
</feature>
<dbReference type="Proteomes" id="UP000241587">
    <property type="component" value="Unassembled WGS sequence"/>
</dbReference>
<dbReference type="PANTHER" id="PTHR45962">
    <property type="entry name" value="N-FATTY-ACYL-AMINO ACID SYNTHASE/HYDROLASE PM20D1"/>
    <property type="match status" value="1"/>
</dbReference>
<dbReference type="Proteomes" id="UP000663297">
    <property type="component" value="Chromosome 1"/>
</dbReference>
<evidence type="ECO:0000256" key="1">
    <source>
        <dbReference type="ARBA" id="ARBA00006247"/>
    </source>
</evidence>
<evidence type="ECO:0000256" key="2">
    <source>
        <dbReference type="ARBA" id="ARBA00022670"/>
    </source>
</evidence>
<dbReference type="InterPro" id="IPR001261">
    <property type="entry name" value="ArgE/DapE_CS"/>
</dbReference>